<evidence type="ECO:0000259" key="7">
    <source>
        <dbReference type="Pfam" id="PF17389"/>
    </source>
</evidence>
<dbReference type="PANTHER" id="PTHR33307:SF6">
    <property type="entry name" value="ALPHA-RHAMNOSIDASE (EUROFUNG)-RELATED"/>
    <property type="match status" value="1"/>
</dbReference>
<dbReference type="InterPro" id="IPR035396">
    <property type="entry name" value="Bac_rhamnosid6H"/>
</dbReference>
<sequence length="856" mass="95404">MFLRTCLAIATLAVTAAATAQTNLECEHLSGPLGIDAPRPRFSWQLSQGAQTAYRITVRTGQGAVWSSGKIASTAQLVPYTGAPLQPFTRYYWTVQTWDRDGRAGTPATAVFETGMMVEAHWKGSWIYDTRNTGLKPAALYRKTFTTAKTLASARAYIAVAGLYQLYINGQRIGDRALDPMYTRFDRRNLYVTYDVTKDIQAGKNTIGVELGNGWYNLQSTAVWYFDKAPWRGRPSFCMDLRLTYTDGTVETISTGKDWRTTLGPTIFNSIYTGEHYDANKEIPHWNDNEGVDTAWRQPEYADAPSKHIVAEAMVPIRRVDTLDARVIRPFSDTDVVFALKKNIAGVSEITLQAPRGTIVTLTHGERLYPTGHVDQSNINVHYRPTDDTDPFQTDIYICKGAPTETFSPAFNYKGFQYVEVKASKPIVIERLKAYVMHSDVKPSGDIQTSDSILQKIWAATNNSYLSNLFGYPTDCPQREKNGWTGDAHTAVETGLYNFDGITVYEKWLADHRDEQQPNGVLPSIIPSDGWGYEWGNGPDWTSSVAIIPWEVYLFYGDTAILSQNYDAIKRYVDHLASLFPDGICTWGLGDWIPVKSQTPVPFTSTAFYYTDAKILADISRILRRKDGNYDSLANHIKDAFNKKYLDPATGNYDQGFQTELSTALYRGLVPDDLKAKTAAGLAGRVKADGVTLDVGLLGTKTLLNALSENGYAGLAYQLASSTQEPSWGYWIVNGATALQENWPMEAKTDISRNHIMFGEISAWMYKALGGIRPDPANPGFRRVLLEPHIIPGVGYFSCSHDCPYGRITSAWTTSGKGWEYRVTLPPGTEAVLKLPGQPERLIKAGTFRYQAPEER</sequence>
<evidence type="ECO:0000313" key="10">
    <source>
        <dbReference type="Proteomes" id="UP000294498"/>
    </source>
</evidence>
<dbReference type="EC" id="3.2.1.40" evidence="2"/>
<evidence type="ECO:0000259" key="8">
    <source>
        <dbReference type="Pfam" id="PF17390"/>
    </source>
</evidence>
<dbReference type="InterPro" id="IPR012341">
    <property type="entry name" value="6hp_glycosidase-like_sf"/>
</dbReference>
<dbReference type="InterPro" id="IPR035398">
    <property type="entry name" value="Bac_rhamnosid_C"/>
</dbReference>
<keyword evidence="3" id="KW-0378">Hydrolase</keyword>
<evidence type="ECO:0000256" key="3">
    <source>
        <dbReference type="ARBA" id="ARBA00022801"/>
    </source>
</evidence>
<dbReference type="RefSeq" id="WP_133994783.1">
    <property type="nucleotide sequence ID" value="NZ_SODV01000001.1"/>
</dbReference>
<dbReference type="SUPFAM" id="SSF49265">
    <property type="entry name" value="Fibronectin type III"/>
    <property type="match status" value="1"/>
</dbReference>
<organism evidence="9 10">
    <name type="scientific">Dinghuibacter silviterrae</name>
    <dbReference type="NCBI Taxonomy" id="1539049"/>
    <lineage>
        <taxon>Bacteria</taxon>
        <taxon>Pseudomonadati</taxon>
        <taxon>Bacteroidota</taxon>
        <taxon>Chitinophagia</taxon>
        <taxon>Chitinophagales</taxon>
        <taxon>Chitinophagaceae</taxon>
        <taxon>Dinghuibacter</taxon>
    </lineage>
</organism>
<evidence type="ECO:0000313" key="9">
    <source>
        <dbReference type="EMBL" id="TDX02161.1"/>
    </source>
</evidence>
<evidence type="ECO:0000256" key="1">
    <source>
        <dbReference type="ARBA" id="ARBA00001445"/>
    </source>
</evidence>
<dbReference type="SUPFAM" id="SSF48208">
    <property type="entry name" value="Six-hairpin glycosidases"/>
    <property type="match status" value="1"/>
</dbReference>
<keyword evidence="10" id="KW-1185">Reference proteome</keyword>
<dbReference type="Pfam" id="PF08531">
    <property type="entry name" value="Bac_rhamnosid_N"/>
    <property type="match status" value="1"/>
</dbReference>
<feature type="domain" description="Alpha-L-rhamnosidase C-terminal" evidence="8">
    <location>
        <begin position="771"/>
        <end position="844"/>
    </location>
</feature>
<dbReference type="PIRSF" id="PIRSF010631">
    <property type="entry name" value="A-rhamnsds"/>
    <property type="match status" value="1"/>
</dbReference>
<evidence type="ECO:0000259" key="6">
    <source>
        <dbReference type="Pfam" id="PF08531"/>
    </source>
</evidence>
<dbReference type="Proteomes" id="UP000294498">
    <property type="component" value="Unassembled WGS sequence"/>
</dbReference>
<comment type="catalytic activity">
    <reaction evidence="1">
        <text>Hydrolysis of terminal non-reducing alpha-L-rhamnose residues in alpha-L-rhamnosides.</text>
        <dbReference type="EC" id="3.2.1.40"/>
    </reaction>
</comment>
<reference evidence="9 10" key="1">
    <citation type="submission" date="2019-03" db="EMBL/GenBank/DDBJ databases">
        <title>Genomic Encyclopedia of Type Strains, Phase IV (KMG-IV): sequencing the most valuable type-strain genomes for metagenomic binning, comparative biology and taxonomic classification.</title>
        <authorList>
            <person name="Goeker M."/>
        </authorList>
    </citation>
    <scope>NUCLEOTIDE SEQUENCE [LARGE SCALE GENOMIC DNA]</scope>
    <source>
        <strain evidence="9 10">DSM 100059</strain>
    </source>
</reference>
<protein>
    <recommendedName>
        <fullName evidence="2">alpha-L-rhamnosidase</fullName>
        <ecNumber evidence="2">3.2.1.40</ecNumber>
    </recommendedName>
</protein>
<dbReference type="Pfam" id="PF17390">
    <property type="entry name" value="Bac_rhamnosid_C"/>
    <property type="match status" value="1"/>
</dbReference>
<comment type="caution">
    <text evidence="9">The sequence shown here is derived from an EMBL/GenBank/DDBJ whole genome shotgun (WGS) entry which is preliminary data.</text>
</comment>
<evidence type="ECO:0000259" key="5">
    <source>
        <dbReference type="Pfam" id="PF05592"/>
    </source>
</evidence>
<dbReference type="AlphaFoldDB" id="A0A4R8DY69"/>
<dbReference type="InterPro" id="IPR013783">
    <property type="entry name" value="Ig-like_fold"/>
</dbReference>
<dbReference type="InterPro" id="IPR016007">
    <property type="entry name" value="Alpha_rhamnosid"/>
</dbReference>
<keyword evidence="4" id="KW-0732">Signal</keyword>
<dbReference type="Gene3D" id="2.60.120.260">
    <property type="entry name" value="Galactose-binding domain-like"/>
    <property type="match status" value="2"/>
</dbReference>
<dbReference type="InterPro" id="IPR008928">
    <property type="entry name" value="6-hairpin_glycosidase_sf"/>
</dbReference>
<dbReference type="SUPFAM" id="SSF49785">
    <property type="entry name" value="Galactose-binding domain-like"/>
    <property type="match status" value="1"/>
</dbReference>
<dbReference type="Pfam" id="PF05592">
    <property type="entry name" value="Bac_rhamnosid"/>
    <property type="match status" value="1"/>
</dbReference>
<dbReference type="InterPro" id="IPR008902">
    <property type="entry name" value="Rhamnosid_concanavalin"/>
</dbReference>
<proteinExistence type="predicted"/>
<evidence type="ECO:0000256" key="2">
    <source>
        <dbReference type="ARBA" id="ARBA00012652"/>
    </source>
</evidence>
<dbReference type="InterPro" id="IPR013737">
    <property type="entry name" value="Bac_rhamnosid_N"/>
</dbReference>
<evidence type="ECO:0000256" key="4">
    <source>
        <dbReference type="SAM" id="SignalP"/>
    </source>
</evidence>
<feature type="domain" description="Alpha-L-rhamnosidase concanavalin-like" evidence="5">
    <location>
        <begin position="332"/>
        <end position="438"/>
    </location>
</feature>
<feature type="domain" description="Alpha-L-rhamnosidase six-hairpin glycosidase" evidence="7">
    <location>
        <begin position="445"/>
        <end position="768"/>
    </location>
</feature>
<dbReference type="OrthoDB" id="9766741at2"/>
<accession>A0A4R8DY69</accession>
<gene>
    <name evidence="9" type="ORF">EDB95_3211</name>
</gene>
<dbReference type="Gene3D" id="2.60.40.10">
    <property type="entry name" value="Immunoglobulins"/>
    <property type="match status" value="1"/>
</dbReference>
<dbReference type="GO" id="GO:0005975">
    <property type="term" value="P:carbohydrate metabolic process"/>
    <property type="evidence" value="ECO:0007669"/>
    <property type="project" value="InterPro"/>
</dbReference>
<dbReference type="Gene3D" id="1.50.10.10">
    <property type="match status" value="1"/>
</dbReference>
<dbReference type="GO" id="GO:0030596">
    <property type="term" value="F:alpha-L-rhamnosidase activity"/>
    <property type="evidence" value="ECO:0007669"/>
    <property type="project" value="UniProtKB-EC"/>
</dbReference>
<dbReference type="Gene3D" id="2.60.420.10">
    <property type="entry name" value="Maltose phosphorylase, domain 3"/>
    <property type="match status" value="1"/>
</dbReference>
<dbReference type="Pfam" id="PF25788">
    <property type="entry name" value="Ig_Rha78A_N"/>
    <property type="match status" value="1"/>
</dbReference>
<feature type="signal peptide" evidence="4">
    <location>
        <begin position="1"/>
        <end position="20"/>
    </location>
</feature>
<dbReference type="InterPro" id="IPR036116">
    <property type="entry name" value="FN3_sf"/>
</dbReference>
<feature type="chain" id="PRO_5020262515" description="alpha-L-rhamnosidase" evidence="4">
    <location>
        <begin position="21"/>
        <end position="856"/>
    </location>
</feature>
<dbReference type="EMBL" id="SODV01000001">
    <property type="protein sequence ID" value="TDX02161.1"/>
    <property type="molecule type" value="Genomic_DNA"/>
</dbReference>
<dbReference type="InterPro" id="IPR008979">
    <property type="entry name" value="Galactose-bd-like_sf"/>
</dbReference>
<dbReference type="PANTHER" id="PTHR33307">
    <property type="entry name" value="ALPHA-RHAMNOSIDASE (EUROFUNG)"/>
    <property type="match status" value="1"/>
</dbReference>
<dbReference type="Pfam" id="PF17389">
    <property type="entry name" value="Bac_rhamnosid6H"/>
    <property type="match status" value="1"/>
</dbReference>
<feature type="domain" description="Bacterial alpha-L-rhamnosidase N-terminal" evidence="6">
    <location>
        <begin position="149"/>
        <end position="320"/>
    </location>
</feature>
<name>A0A4R8DY69_9BACT</name>